<reference evidence="1 2" key="1">
    <citation type="submission" date="2022-06" db="EMBL/GenBank/DDBJ databases">
        <title>Pseudarthrobacter sp. strain RMG13 Genome sequencing and assembly.</title>
        <authorList>
            <person name="Kim I."/>
        </authorList>
    </citation>
    <scope>NUCLEOTIDE SEQUENCE [LARGE SCALE GENOMIC DNA]</scope>
    <source>
        <strain evidence="1 2">RMG13</strain>
    </source>
</reference>
<evidence type="ECO:0000313" key="2">
    <source>
        <dbReference type="Proteomes" id="UP001524318"/>
    </source>
</evidence>
<dbReference type="EMBL" id="JANCLV010000028">
    <property type="protein sequence ID" value="MCP9002063.1"/>
    <property type="molecule type" value="Genomic_DNA"/>
</dbReference>
<protein>
    <submittedName>
        <fullName evidence="1">Uncharacterized protein</fullName>
    </submittedName>
</protein>
<keyword evidence="2" id="KW-1185">Reference proteome</keyword>
<proteinExistence type="predicted"/>
<dbReference type="Proteomes" id="UP001524318">
    <property type="component" value="Unassembled WGS sequence"/>
</dbReference>
<name>A0ABT1LU97_9MICC</name>
<organism evidence="1 2">
    <name type="scientific">Pseudarthrobacter humi</name>
    <dbReference type="NCBI Taxonomy" id="2952523"/>
    <lineage>
        <taxon>Bacteria</taxon>
        <taxon>Bacillati</taxon>
        <taxon>Actinomycetota</taxon>
        <taxon>Actinomycetes</taxon>
        <taxon>Micrococcales</taxon>
        <taxon>Micrococcaceae</taxon>
        <taxon>Pseudarthrobacter</taxon>
    </lineage>
</organism>
<evidence type="ECO:0000313" key="1">
    <source>
        <dbReference type="EMBL" id="MCP9002063.1"/>
    </source>
</evidence>
<sequence>MNMQDVEPIEIKVHDRASMDRSITAAVDRMIESARRQRTHGILVTRLGDGHFVVGLSNAVPFGYTDQLDSRRQTA</sequence>
<accession>A0ABT1LU97</accession>
<dbReference type="RefSeq" id="WP_254753250.1">
    <property type="nucleotide sequence ID" value="NZ_JANCLV010000028.1"/>
</dbReference>
<gene>
    <name evidence="1" type="ORF">NFC73_20375</name>
</gene>
<comment type="caution">
    <text evidence="1">The sequence shown here is derived from an EMBL/GenBank/DDBJ whole genome shotgun (WGS) entry which is preliminary data.</text>
</comment>